<evidence type="ECO:0000259" key="3">
    <source>
        <dbReference type="PROSITE" id="PS50157"/>
    </source>
</evidence>
<evidence type="ECO:0000256" key="1">
    <source>
        <dbReference type="PROSITE-ProRule" id="PRU00042"/>
    </source>
</evidence>
<proteinExistence type="predicted"/>
<dbReference type="PROSITE" id="PS50157">
    <property type="entry name" value="ZINC_FINGER_C2H2_2"/>
    <property type="match status" value="1"/>
</dbReference>
<comment type="caution">
    <text evidence="4">The sequence shown here is derived from an EMBL/GenBank/DDBJ whole genome shotgun (WGS) entry which is preliminary data.</text>
</comment>
<evidence type="ECO:0000256" key="2">
    <source>
        <dbReference type="SAM" id="MobiDB-lite"/>
    </source>
</evidence>
<reference evidence="4 5" key="1">
    <citation type="journal article" date="2020" name="Genome Biol. Evol.">
        <title>Comparative genomics of Sclerotiniaceae.</title>
        <authorList>
            <person name="Valero Jimenez C.A."/>
            <person name="Steentjes M."/>
            <person name="Scholten O.E."/>
            <person name="Van Kan J.A.L."/>
        </authorList>
    </citation>
    <scope>NUCLEOTIDE SEQUENCE [LARGE SCALE GENOMIC DNA]</scope>
    <source>
        <strain evidence="4 5">MUCL 94</strain>
    </source>
</reference>
<dbReference type="EMBL" id="RCSW01000012">
    <property type="protein sequence ID" value="KAF7941606.1"/>
    <property type="molecule type" value="Genomic_DNA"/>
</dbReference>
<organism evidence="4 5">
    <name type="scientific">Botrytis byssoidea</name>
    <dbReference type="NCBI Taxonomy" id="139641"/>
    <lineage>
        <taxon>Eukaryota</taxon>
        <taxon>Fungi</taxon>
        <taxon>Dikarya</taxon>
        <taxon>Ascomycota</taxon>
        <taxon>Pezizomycotina</taxon>
        <taxon>Leotiomycetes</taxon>
        <taxon>Helotiales</taxon>
        <taxon>Sclerotiniaceae</taxon>
        <taxon>Botrytis</taxon>
    </lineage>
</organism>
<sequence length="287" mass="31686">MSFRTVEESVAVYESALPQQGYRDPGSNLAQPPICGDQVLHFLENDLDNANHLSYNNFHDNNIDNWNIFPNGELPSYDLEFGDDFFAGLNEVDELVSKPTAGSSDKESPLQCQITPQRLSSSQPVDESSIAGIKNRSLDLPGQVEYIQFEMPEPGQMPISSQRTQTLSKAGTISGSDLEYHGLETHGSNSTIRTNRAPSVFSVSSKRPSDYGGSTSVGSSSSKRRKPSSDKYNCHYDNCNSIVGLKGIGPHNKIHNPYEFFACIVPDCSEIFLRKDTMDSHLKTKSH</sequence>
<dbReference type="InterPro" id="IPR013087">
    <property type="entry name" value="Znf_C2H2_type"/>
</dbReference>
<dbReference type="Proteomes" id="UP000710849">
    <property type="component" value="Unassembled WGS sequence"/>
</dbReference>
<keyword evidence="1" id="KW-0862">Zinc</keyword>
<keyword evidence="1" id="KW-0863">Zinc-finger</keyword>
<feature type="region of interest" description="Disordered" evidence="2">
    <location>
        <begin position="179"/>
        <end position="230"/>
    </location>
</feature>
<dbReference type="AlphaFoldDB" id="A0A9P5IP64"/>
<feature type="domain" description="C2H2-type" evidence="3">
    <location>
        <begin position="261"/>
        <end position="287"/>
    </location>
</feature>
<protein>
    <recommendedName>
        <fullName evidence="3">C2H2-type domain-containing protein</fullName>
    </recommendedName>
</protein>
<feature type="compositionally biased region" description="Polar residues" evidence="2">
    <location>
        <begin position="186"/>
        <end position="206"/>
    </location>
</feature>
<dbReference type="GO" id="GO:0008270">
    <property type="term" value="F:zinc ion binding"/>
    <property type="evidence" value="ECO:0007669"/>
    <property type="project" value="UniProtKB-KW"/>
</dbReference>
<keyword evidence="1" id="KW-0479">Metal-binding</keyword>
<dbReference type="RefSeq" id="XP_038731888.1">
    <property type="nucleotide sequence ID" value="XM_038876956.1"/>
</dbReference>
<feature type="compositionally biased region" description="Low complexity" evidence="2">
    <location>
        <begin position="210"/>
        <end position="221"/>
    </location>
</feature>
<evidence type="ECO:0000313" key="4">
    <source>
        <dbReference type="EMBL" id="KAF7941606.1"/>
    </source>
</evidence>
<dbReference type="PROSITE" id="PS00028">
    <property type="entry name" value="ZINC_FINGER_C2H2_1"/>
    <property type="match status" value="1"/>
</dbReference>
<evidence type="ECO:0000313" key="5">
    <source>
        <dbReference type="Proteomes" id="UP000710849"/>
    </source>
</evidence>
<accession>A0A9P5IP64</accession>
<name>A0A9P5IP64_9HELO</name>
<gene>
    <name evidence="4" type="ORF">EAE97_006443</name>
</gene>
<dbReference type="GeneID" id="62150032"/>
<keyword evidence="5" id="KW-1185">Reference proteome</keyword>